<dbReference type="Proteomes" id="UP000321393">
    <property type="component" value="Unassembled WGS sequence"/>
</dbReference>
<dbReference type="AlphaFoldDB" id="A0A5A7UBT2"/>
<evidence type="ECO:0000313" key="2">
    <source>
        <dbReference type="EMBL" id="TYJ97955.1"/>
    </source>
</evidence>
<accession>A0A5A7UBT2</accession>
<dbReference type="EMBL" id="SSTD01018505">
    <property type="protein sequence ID" value="TYJ97955.1"/>
    <property type="molecule type" value="Genomic_DNA"/>
</dbReference>
<dbReference type="Proteomes" id="UP000321947">
    <property type="component" value="Unassembled WGS sequence"/>
</dbReference>
<sequence length="95" mass="10377">MQAADPNVPVTQVDLAAMEQRYQDMLQTALAPFLAVEKTQAAPVQAQTVSPPALVEAQPAPVQLSAEAKHLRDFRKYNPRTFDGSMDNPTRPKCG</sequence>
<reference evidence="3 4" key="1">
    <citation type="submission" date="2019-08" db="EMBL/GenBank/DDBJ databases">
        <title>Draft genome sequences of two oriental melons (Cucumis melo L. var makuwa).</title>
        <authorList>
            <person name="Kwon S.-Y."/>
        </authorList>
    </citation>
    <scope>NUCLEOTIDE SEQUENCE [LARGE SCALE GENOMIC DNA]</scope>
    <source>
        <strain evidence="4">cv. Chang Bougi</strain>
        <strain evidence="3">cv. SW 3</strain>
        <tissue evidence="1">Leaf</tissue>
    </source>
</reference>
<protein>
    <submittedName>
        <fullName evidence="1">Histone H2B.3-like</fullName>
    </submittedName>
</protein>
<dbReference type="EMBL" id="SSTE01011134">
    <property type="protein sequence ID" value="KAA0051656.1"/>
    <property type="molecule type" value="Genomic_DNA"/>
</dbReference>
<name>A0A5A7UBT2_CUCMM</name>
<organism evidence="1 3">
    <name type="scientific">Cucumis melo var. makuwa</name>
    <name type="common">Oriental melon</name>
    <dbReference type="NCBI Taxonomy" id="1194695"/>
    <lineage>
        <taxon>Eukaryota</taxon>
        <taxon>Viridiplantae</taxon>
        <taxon>Streptophyta</taxon>
        <taxon>Embryophyta</taxon>
        <taxon>Tracheophyta</taxon>
        <taxon>Spermatophyta</taxon>
        <taxon>Magnoliopsida</taxon>
        <taxon>eudicotyledons</taxon>
        <taxon>Gunneridae</taxon>
        <taxon>Pentapetalae</taxon>
        <taxon>rosids</taxon>
        <taxon>fabids</taxon>
        <taxon>Cucurbitales</taxon>
        <taxon>Cucurbitaceae</taxon>
        <taxon>Benincaseae</taxon>
        <taxon>Cucumis</taxon>
    </lineage>
</organism>
<proteinExistence type="predicted"/>
<evidence type="ECO:0000313" key="4">
    <source>
        <dbReference type="Proteomes" id="UP000321947"/>
    </source>
</evidence>
<evidence type="ECO:0000313" key="1">
    <source>
        <dbReference type="EMBL" id="KAA0051656.1"/>
    </source>
</evidence>
<comment type="caution">
    <text evidence="1">The sequence shown here is derived from an EMBL/GenBank/DDBJ whole genome shotgun (WGS) entry which is preliminary data.</text>
</comment>
<evidence type="ECO:0000313" key="3">
    <source>
        <dbReference type="Proteomes" id="UP000321393"/>
    </source>
</evidence>
<gene>
    <name evidence="2" type="ORF">E5676_scaffold234G00570</name>
    <name evidence="1" type="ORF">E6C27_scaffold60G00240</name>
</gene>